<accession>A0A7Y0FWK0</accession>
<feature type="transmembrane region" description="Helical" evidence="6">
    <location>
        <begin position="418"/>
        <end position="439"/>
    </location>
</feature>
<name>A0A7Y0FWK0_9HYPH</name>
<dbReference type="RefSeq" id="WP_169590869.1">
    <property type="nucleotide sequence ID" value="NZ_JABBGK010000002.1"/>
</dbReference>
<comment type="subcellular location">
    <subcellularLocation>
        <location evidence="1">Membrane</location>
        <topology evidence="1">Multi-pass membrane protein</topology>
    </subcellularLocation>
</comment>
<dbReference type="NCBIfam" id="NF006088">
    <property type="entry name" value="PRK08238.1"/>
    <property type="match status" value="1"/>
</dbReference>
<organism evidence="7 8">
    <name type="scientific">Rhizobium terricola</name>
    <dbReference type="NCBI Taxonomy" id="2728849"/>
    <lineage>
        <taxon>Bacteria</taxon>
        <taxon>Pseudomonadati</taxon>
        <taxon>Pseudomonadota</taxon>
        <taxon>Alphaproteobacteria</taxon>
        <taxon>Hyphomicrobiales</taxon>
        <taxon>Rhizobiaceae</taxon>
        <taxon>Rhizobium/Agrobacterium group</taxon>
        <taxon>Rhizobium</taxon>
    </lineage>
</organism>
<feature type="transmembrane region" description="Helical" evidence="6">
    <location>
        <begin position="460"/>
        <end position="476"/>
    </location>
</feature>
<dbReference type="Gene3D" id="3.40.50.1000">
    <property type="entry name" value="HAD superfamily/HAD-like"/>
    <property type="match status" value="1"/>
</dbReference>
<proteinExistence type="predicted"/>
<dbReference type="CDD" id="cd13963">
    <property type="entry name" value="PT_UbiA_2"/>
    <property type="match status" value="1"/>
</dbReference>
<dbReference type="PANTHER" id="PTHR42723:SF1">
    <property type="entry name" value="CHLOROPHYLL SYNTHASE, CHLOROPLASTIC"/>
    <property type="match status" value="1"/>
</dbReference>
<keyword evidence="8" id="KW-1185">Reference proteome</keyword>
<feature type="transmembrane region" description="Helical" evidence="6">
    <location>
        <begin position="339"/>
        <end position="357"/>
    </location>
</feature>
<keyword evidence="7" id="KW-0808">Transferase</keyword>
<dbReference type="GO" id="GO:0016020">
    <property type="term" value="C:membrane"/>
    <property type="evidence" value="ECO:0007669"/>
    <property type="project" value="UniProtKB-SubCell"/>
</dbReference>
<dbReference type="GO" id="GO:0016765">
    <property type="term" value="F:transferase activity, transferring alkyl or aryl (other than methyl) groups"/>
    <property type="evidence" value="ECO:0007669"/>
    <property type="project" value="InterPro"/>
</dbReference>
<keyword evidence="5 6" id="KW-0472">Membrane</keyword>
<feature type="transmembrane region" description="Helical" evidence="6">
    <location>
        <begin position="384"/>
        <end position="406"/>
    </location>
</feature>
<gene>
    <name evidence="7" type="ORF">HHL25_12385</name>
</gene>
<feature type="transmembrane region" description="Helical" evidence="6">
    <location>
        <begin position="218"/>
        <end position="238"/>
    </location>
</feature>
<keyword evidence="3 6" id="KW-0812">Transmembrane</keyword>
<reference evidence="7 8" key="1">
    <citation type="submission" date="2020-04" db="EMBL/GenBank/DDBJ databases">
        <title>Rhizobium sp. S-51 isolated from soil.</title>
        <authorList>
            <person name="Dahal R.H."/>
        </authorList>
    </citation>
    <scope>NUCLEOTIDE SEQUENCE [LARGE SCALE GENOMIC DNA]</scope>
    <source>
        <strain evidence="7 8">S-51</strain>
    </source>
</reference>
<comment type="caution">
    <text evidence="7">The sequence shown here is derived from an EMBL/GenBank/DDBJ whole genome shotgun (WGS) entry which is preliminary data.</text>
</comment>
<keyword evidence="2" id="KW-1003">Cell membrane</keyword>
<evidence type="ECO:0000313" key="8">
    <source>
        <dbReference type="Proteomes" id="UP000541470"/>
    </source>
</evidence>
<dbReference type="PANTHER" id="PTHR42723">
    <property type="entry name" value="CHLOROPHYLL SYNTHASE"/>
    <property type="match status" value="1"/>
</dbReference>
<evidence type="ECO:0000313" key="7">
    <source>
        <dbReference type="EMBL" id="NML74926.1"/>
    </source>
</evidence>
<dbReference type="InterPro" id="IPR000537">
    <property type="entry name" value="UbiA_prenyltransferase"/>
</dbReference>
<feature type="transmembrane region" description="Helical" evidence="6">
    <location>
        <begin position="25"/>
        <end position="44"/>
    </location>
</feature>
<dbReference type="Gene3D" id="1.10.357.140">
    <property type="entry name" value="UbiA prenyltransferase"/>
    <property type="match status" value="1"/>
</dbReference>
<evidence type="ECO:0000256" key="1">
    <source>
        <dbReference type="ARBA" id="ARBA00004141"/>
    </source>
</evidence>
<dbReference type="InterPro" id="IPR050475">
    <property type="entry name" value="Prenyltransferase_related"/>
</dbReference>
<dbReference type="InterPro" id="IPR036412">
    <property type="entry name" value="HAD-like_sf"/>
</dbReference>
<dbReference type="InterPro" id="IPR023214">
    <property type="entry name" value="HAD_sf"/>
</dbReference>
<dbReference type="InterPro" id="IPR044878">
    <property type="entry name" value="UbiA_sf"/>
</dbReference>
<dbReference type="Pfam" id="PF01040">
    <property type="entry name" value="UbiA"/>
    <property type="match status" value="1"/>
</dbReference>
<dbReference type="Proteomes" id="UP000541470">
    <property type="component" value="Unassembled WGS sequence"/>
</dbReference>
<evidence type="ECO:0000256" key="2">
    <source>
        <dbReference type="ARBA" id="ARBA00022475"/>
    </source>
</evidence>
<protein>
    <submittedName>
        <fullName evidence="7">UbiA family prenyltransferase</fullName>
    </submittedName>
</protein>
<feature type="transmembrane region" description="Helical" evidence="6">
    <location>
        <begin position="258"/>
        <end position="285"/>
    </location>
</feature>
<evidence type="ECO:0000256" key="3">
    <source>
        <dbReference type="ARBA" id="ARBA00022692"/>
    </source>
</evidence>
<keyword evidence="4 6" id="KW-1133">Transmembrane helix</keyword>
<evidence type="ECO:0000256" key="4">
    <source>
        <dbReference type="ARBA" id="ARBA00022989"/>
    </source>
</evidence>
<evidence type="ECO:0000256" key="5">
    <source>
        <dbReference type="ARBA" id="ARBA00023136"/>
    </source>
</evidence>
<dbReference type="Pfam" id="PF12710">
    <property type="entry name" value="HAD"/>
    <property type="match status" value="1"/>
</dbReference>
<sequence>MADDVVLAVDLDRTLIKSDILYESFWALAAASIWRVFIALFALLRGKAAFKASLSRHAIVDPAMLKYNRAVIDYVRHWREGGGRTVLVTATDQRVASAIAEHVGLFDEVHGSDGTRNLKGSAKAAFLTDRFGAGNFDYVGDSSADLPVWQAARRALSVGVPSSLGRRIASRSGDVEALVLPSFEPRAYLRALRPHQWLKNLLVFLPLVAAHAHSVSAWLAAGLAFVSFSLVASGVYLLNDLLDLAADRAHPRKRNRPLASGAVPLEHGTLLAPLLFLGGIAVGALTGRIEFLGVLSLYMVVTMAYSLHLKRRPVIDICVLAGLYTVRVLAGAAAADIPLSVWLLAFSIFLFLSLAAVKRQAELVDVMKSGRLSASGRGYHAEDLPIVTMMAIAAGYVSVLVMALYLDSMAVGELYAHPLLLWGVCPVLLYWISRMALIAHRGGMHDDPIVFAVRDQTSRFCGVAVLLVVLAATVKIA</sequence>
<feature type="transmembrane region" description="Helical" evidence="6">
    <location>
        <begin position="314"/>
        <end position="333"/>
    </location>
</feature>
<dbReference type="AlphaFoldDB" id="A0A7Y0FWK0"/>
<dbReference type="EMBL" id="JABBGK010000002">
    <property type="protein sequence ID" value="NML74926.1"/>
    <property type="molecule type" value="Genomic_DNA"/>
</dbReference>
<evidence type="ECO:0000256" key="6">
    <source>
        <dbReference type="SAM" id="Phobius"/>
    </source>
</evidence>
<dbReference type="SUPFAM" id="SSF56784">
    <property type="entry name" value="HAD-like"/>
    <property type="match status" value="1"/>
</dbReference>